<sequence length="274" mass="30074">MPPEEDTPEPATTHRRGCILPKPEPMSSRQSFASLIRKASRSQLKLIKSKSSQATFASIEEDPETPEKYTTEVTDFWQTPYSTRYNDAKKTEMNAIRHMVDEALDDDEMMDVRLGFELNVPDHLPNSPLCPLDPRHKSGGKALCPLHGRKRKPFKIASLPTMDARAAASQPLLGTASKIAPQIVYEGKLDIGPAATTASTSKLGAETTATLKSVASEGSLQMPSARLVRQPTRKASVGWADQLGFSQLGRAREGERRLSTQPLLSKVSEDGSYR</sequence>
<name>A0A6G1LNH3_9PEZI</name>
<accession>A0A6G1LNH3</accession>
<evidence type="ECO:0000313" key="3">
    <source>
        <dbReference type="Proteomes" id="UP000799436"/>
    </source>
</evidence>
<dbReference type="Proteomes" id="UP000799436">
    <property type="component" value="Unassembled WGS sequence"/>
</dbReference>
<proteinExistence type="predicted"/>
<feature type="region of interest" description="Disordered" evidence="1">
    <location>
        <begin position="47"/>
        <end position="68"/>
    </location>
</feature>
<dbReference type="AlphaFoldDB" id="A0A6G1LNH3"/>
<feature type="region of interest" description="Disordered" evidence="1">
    <location>
        <begin position="250"/>
        <end position="274"/>
    </location>
</feature>
<organism evidence="2 3">
    <name type="scientific">Teratosphaeria nubilosa</name>
    <dbReference type="NCBI Taxonomy" id="161662"/>
    <lineage>
        <taxon>Eukaryota</taxon>
        <taxon>Fungi</taxon>
        <taxon>Dikarya</taxon>
        <taxon>Ascomycota</taxon>
        <taxon>Pezizomycotina</taxon>
        <taxon>Dothideomycetes</taxon>
        <taxon>Dothideomycetidae</taxon>
        <taxon>Mycosphaerellales</taxon>
        <taxon>Teratosphaeriaceae</taxon>
        <taxon>Teratosphaeria</taxon>
    </lineage>
</organism>
<keyword evidence="3" id="KW-1185">Reference proteome</keyword>
<dbReference type="OrthoDB" id="3648773at2759"/>
<dbReference type="EMBL" id="ML995808">
    <property type="protein sequence ID" value="KAF2774375.1"/>
    <property type="molecule type" value="Genomic_DNA"/>
</dbReference>
<reference evidence="2" key="1">
    <citation type="journal article" date="2020" name="Stud. Mycol.">
        <title>101 Dothideomycetes genomes: a test case for predicting lifestyles and emergence of pathogens.</title>
        <authorList>
            <person name="Haridas S."/>
            <person name="Albert R."/>
            <person name="Binder M."/>
            <person name="Bloem J."/>
            <person name="Labutti K."/>
            <person name="Salamov A."/>
            <person name="Andreopoulos B."/>
            <person name="Baker S."/>
            <person name="Barry K."/>
            <person name="Bills G."/>
            <person name="Bluhm B."/>
            <person name="Cannon C."/>
            <person name="Castanera R."/>
            <person name="Culley D."/>
            <person name="Daum C."/>
            <person name="Ezra D."/>
            <person name="Gonzalez J."/>
            <person name="Henrissat B."/>
            <person name="Kuo A."/>
            <person name="Liang C."/>
            <person name="Lipzen A."/>
            <person name="Lutzoni F."/>
            <person name="Magnuson J."/>
            <person name="Mondo S."/>
            <person name="Nolan M."/>
            <person name="Ohm R."/>
            <person name="Pangilinan J."/>
            <person name="Park H.-J."/>
            <person name="Ramirez L."/>
            <person name="Alfaro M."/>
            <person name="Sun H."/>
            <person name="Tritt A."/>
            <person name="Yoshinaga Y."/>
            <person name="Zwiers L.-H."/>
            <person name="Turgeon B."/>
            <person name="Goodwin S."/>
            <person name="Spatafora J."/>
            <person name="Crous P."/>
            <person name="Grigoriev I."/>
        </authorList>
    </citation>
    <scope>NUCLEOTIDE SEQUENCE</scope>
    <source>
        <strain evidence="2">CBS 116005</strain>
    </source>
</reference>
<protein>
    <submittedName>
        <fullName evidence="2">Uncharacterized protein</fullName>
    </submittedName>
</protein>
<evidence type="ECO:0000313" key="2">
    <source>
        <dbReference type="EMBL" id="KAF2774375.1"/>
    </source>
</evidence>
<gene>
    <name evidence="2" type="ORF">EJ03DRAFT_322962</name>
</gene>
<evidence type="ECO:0000256" key="1">
    <source>
        <dbReference type="SAM" id="MobiDB-lite"/>
    </source>
</evidence>
<feature type="region of interest" description="Disordered" evidence="1">
    <location>
        <begin position="1"/>
        <end position="31"/>
    </location>
</feature>